<dbReference type="EMBL" id="BPLR01019580">
    <property type="protein sequence ID" value="GIX69375.1"/>
    <property type="molecule type" value="Genomic_DNA"/>
</dbReference>
<accession>A0AAV4MC18</accession>
<proteinExistence type="predicted"/>
<keyword evidence="2" id="KW-1185">Reference proteome</keyword>
<reference evidence="1 2" key="1">
    <citation type="submission" date="2021-06" db="EMBL/GenBank/DDBJ databases">
        <title>Caerostris extrusa draft genome.</title>
        <authorList>
            <person name="Kono N."/>
            <person name="Arakawa K."/>
        </authorList>
    </citation>
    <scope>NUCLEOTIDE SEQUENCE [LARGE SCALE GENOMIC DNA]</scope>
</reference>
<comment type="caution">
    <text evidence="1">The sequence shown here is derived from an EMBL/GenBank/DDBJ whole genome shotgun (WGS) entry which is preliminary data.</text>
</comment>
<dbReference type="AlphaFoldDB" id="A0AAV4MC18"/>
<organism evidence="1 2">
    <name type="scientific">Caerostris extrusa</name>
    <name type="common">Bark spider</name>
    <name type="synonym">Caerostris bankana</name>
    <dbReference type="NCBI Taxonomy" id="172846"/>
    <lineage>
        <taxon>Eukaryota</taxon>
        <taxon>Metazoa</taxon>
        <taxon>Ecdysozoa</taxon>
        <taxon>Arthropoda</taxon>
        <taxon>Chelicerata</taxon>
        <taxon>Arachnida</taxon>
        <taxon>Araneae</taxon>
        <taxon>Araneomorphae</taxon>
        <taxon>Entelegynae</taxon>
        <taxon>Araneoidea</taxon>
        <taxon>Araneidae</taxon>
        <taxon>Caerostris</taxon>
    </lineage>
</organism>
<dbReference type="Proteomes" id="UP001054945">
    <property type="component" value="Unassembled WGS sequence"/>
</dbReference>
<evidence type="ECO:0000313" key="2">
    <source>
        <dbReference type="Proteomes" id="UP001054945"/>
    </source>
</evidence>
<protein>
    <submittedName>
        <fullName evidence="1">Uncharacterized protein</fullName>
    </submittedName>
</protein>
<name>A0AAV4MC18_CAEEX</name>
<sequence>MCDLVSTPYIPSFLNTWYIMERSRDRGISCAPNCDQPDGTAISVQLGQRPILKQQTIRGRGDGGGGRGTEDILLSFGFQLKNVSYILSYHGLPLVTLHPPSPSLEQYRDQWRVQCVSEVAEDLHAKLSKVRDWMISSYWTRSRHL</sequence>
<gene>
    <name evidence="1" type="ORF">CEXT_466871</name>
</gene>
<evidence type="ECO:0000313" key="1">
    <source>
        <dbReference type="EMBL" id="GIX69375.1"/>
    </source>
</evidence>